<dbReference type="SUPFAM" id="SSF103473">
    <property type="entry name" value="MFS general substrate transporter"/>
    <property type="match status" value="1"/>
</dbReference>
<comment type="caution">
    <text evidence="8">The sequence shown here is derived from an EMBL/GenBank/DDBJ whole genome shotgun (WGS) entry which is preliminary data.</text>
</comment>
<evidence type="ECO:0000256" key="1">
    <source>
        <dbReference type="ARBA" id="ARBA00004141"/>
    </source>
</evidence>
<evidence type="ECO:0000256" key="5">
    <source>
        <dbReference type="ARBA" id="ARBA00023136"/>
    </source>
</evidence>
<feature type="transmembrane region" description="Helical" evidence="6">
    <location>
        <begin position="118"/>
        <end position="137"/>
    </location>
</feature>
<keyword evidence="5 6" id="KW-0472">Membrane</keyword>
<feature type="transmembrane region" description="Helical" evidence="6">
    <location>
        <begin position="209"/>
        <end position="230"/>
    </location>
</feature>
<proteinExistence type="predicted"/>
<sequence length="596" mass="63264">MSEKPTHEHVERSAMVHDSYAVDETNTPVTVLGTMGQDPDHQNEKISWRVWVVVALCALAQLQNTYISVAPAAAAYSIAGTLGGSTGERIWIVQAASVPSIVTGPIFAIISDVYGRRYLIIAVWFIFCITAIVGMTAKDMTAIIGSQAAAGVCMGISGIMYAVAGEVMPSVYRAYSQTVVNVVASTASVIALIAMGAAMSADPLNGWRWIWRTALIMNGILLIGFTFFYFPPPRTVSNLTLWAKVKTLDWIGYFLLITGLVPLLMGLAWSSDPGYGWHDPHSYVPVAIGCVGFIATLVYEWKGTSRGFLDHRLFTAGRNFPLSLFLVAVEGSLFYIINNIYPTEVNSLWAPPGSLEASARLLPFFLVIFPVAPIMSYYVTRTKDLKWPLCAGFVCFGVATIGLAMSGQNAAMATAFNGVAGIGFSAPLILLLSMVQLSAPPLFIGVASALTISVRTLGGSVGYAIASAIYGSLTNDQIPKAILEAVVPLGFDPANIGSLIVGLTTGQGIATIPGVTGQILGAGSAALKATEVHGYKIVWFAFLPGSIIAALGCALLKNPKERMNWVTDAPLNADVPVEERHEAGGSAPDTASQEKV</sequence>
<feature type="domain" description="Major facilitator superfamily (MFS) profile" evidence="7">
    <location>
        <begin position="50"/>
        <end position="496"/>
    </location>
</feature>
<feature type="transmembrane region" description="Helical" evidence="6">
    <location>
        <begin position="537"/>
        <end position="556"/>
    </location>
</feature>
<evidence type="ECO:0000256" key="6">
    <source>
        <dbReference type="SAM" id="Phobius"/>
    </source>
</evidence>
<dbReference type="CDD" id="cd06179">
    <property type="entry name" value="MFS_TRI12_like"/>
    <property type="match status" value="1"/>
</dbReference>
<dbReference type="InterPro" id="IPR020846">
    <property type="entry name" value="MFS_dom"/>
</dbReference>
<evidence type="ECO:0000256" key="4">
    <source>
        <dbReference type="ARBA" id="ARBA00022989"/>
    </source>
</evidence>
<evidence type="ECO:0000313" key="8">
    <source>
        <dbReference type="EMBL" id="GJN88262.1"/>
    </source>
</evidence>
<keyword evidence="9" id="KW-1185">Reference proteome</keyword>
<feature type="transmembrane region" description="Helical" evidence="6">
    <location>
        <begin position="175"/>
        <end position="197"/>
    </location>
</feature>
<feature type="transmembrane region" description="Helical" evidence="6">
    <location>
        <begin position="387"/>
        <end position="405"/>
    </location>
</feature>
<feature type="transmembrane region" description="Helical" evidence="6">
    <location>
        <begin position="282"/>
        <end position="301"/>
    </location>
</feature>
<accession>A0AAV5GFZ0</accession>
<organism evidence="8 9">
    <name type="scientific">Rhodotorula paludigena</name>
    <dbReference type="NCBI Taxonomy" id="86838"/>
    <lineage>
        <taxon>Eukaryota</taxon>
        <taxon>Fungi</taxon>
        <taxon>Dikarya</taxon>
        <taxon>Basidiomycota</taxon>
        <taxon>Pucciniomycotina</taxon>
        <taxon>Microbotryomycetes</taxon>
        <taxon>Sporidiobolales</taxon>
        <taxon>Sporidiobolaceae</taxon>
        <taxon>Rhodotorula</taxon>
    </lineage>
</organism>
<dbReference type="PROSITE" id="PS50850">
    <property type="entry name" value="MFS"/>
    <property type="match status" value="1"/>
</dbReference>
<dbReference type="GO" id="GO:0022857">
    <property type="term" value="F:transmembrane transporter activity"/>
    <property type="evidence" value="ECO:0007669"/>
    <property type="project" value="InterPro"/>
</dbReference>
<dbReference type="EMBL" id="BQKY01000002">
    <property type="protein sequence ID" value="GJN88262.1"/>
    <property type="molecule type" value="Genomic_DNA"/>
</dbReference>
<feature type="transmembrane region" description="Helical" evidence="6">
    <location>
        <begin position="90"/>
        <end position="111"/>
    </location>
</feature>
<keyword evidence="2" id="KW-0813">Transport</keyword>
<name>A0AAV5GFZ0_9BASI</name>
<gene>
    <name evidence="8" type="ORF">Rhopal_001227-T1</name>
</gene>
<reference evidence="8 9" key="1">
    <citation type="submission" date="2021-12" db="EMBL/GenBank/DDBJ databases">
        <title>High titer production of polyol ester of fatty acids by Rhodotorula paludigena BS15 towards product separation-free biomass refinery.</title>
        <authorList>
            <person name="Mano J."/>
            <person name="Ono H."/>
            <person name="Tanaka T."/>
            <person name="Naito K."/>
            <person name="Sushida H."/>
            <person name="Ike M."/>
            <person name="Tokuyasu K."/>
            <person name="Kitaoka M."/>
        </authorList>
    </citation>
    <scope>NUCLEOTIDE SEQUENCE [LARGE SCALE GENOMIC DNA]</scope>
    <source>
        <strain evidence="8 9">BS15</strain>
    </source>
</reference>
<feature type="transmembrane region" description="Helical" evidence="6">
    <location>
        <begin position="50"/>
        <end position="78"/>
    </location>
</feature>
<dbReference type="PANTHER" id="PTHR23501:SF195">
    <property type="entry name" value="PEP5"/>
    <property type="match status" value="1"/>
</dbReference>
<feature type="transmembrane region" description="Helical" evidence="6">
    <location>
        <begin position="361"/>
        <end position="380"/>
    </location>
</feature>
<evidence type="ECO:0000256" key="3">
    <source>
        <dbReference type="ARBA" id="ARBA00022692"/>
    </source>
</evidence>
<protein>
    <recommendedName>
        <fullName evidence="7">Major facilitator superfamily (MFS) profile domain-containing protein</fullName>
    </recommendedName>
</protein>
<evidence type="ECO:0000259" key="7">
    <source>
        <dbReference type="PROSITE" id="PS50850"/>
    </source>
</evidence>
<evidence type="ECO:0000313" key="9">
    <source>
        <dbReference type="Proteomes" id="UP001342314"/>
    </source>
</evidence>
<dbReference type="InterPro" id="IPR010573">
    <property type="entry name" value="MFS_Str1/Tri12-like"/>
</dbReference>
<dbReference type="Proteomes" id="UP001342314">
    <property type="component" value="Unassembled WGS sequence"/>
</dbReference>
<dbReference type="InterPro" id="IPR053791">
    <property type="entry name" value="MFS_Tri12-like"/>
</dbReference>
<feature type="transmembrane region" description="Helical" evidence="6">
    <location>
        <begin position="143"/>
        <end position="163"/>
    </location>
</feature>
<feature type="transmembrane region" description="Helical" evidence="6">
    <location>
        <begin position="250"/>
        <end position="270"/>
    </location>
</feature>
<feature type="transmembrane region" description="Helical" evidence="6">
    <location>
        <begin position="442"/>
        <end position="466"/>
    </location>
</feature>
<dbReference type="Pfam" id="PF06609">
    <property type="entry name" value="TRI12"/>
    <property type="match status" value="1"/>
</dbReference>
<dbReference type="PANTHER" id="PTHR23501">
    <property type="entry name" value="MAJOR FACILITATOR SUPERFAMILY"/>
    <property type="match status" value="1"/>
</dbReference>
<keyword evidence="4 6" id="KW-1133">Transmembrane helix</keyword>
<feature type="transmembrane region" description="Helical" evidence="6">
    <location>
        <begin position="322"/>
        <end position="341"/>
    </location>
</feature>
<dbReference type="InterPro" id="IPR036259">
    <property type="entry name" value="MFS_trans_sf"/>
</dbReference>
<keyword evidence="3 6" id="KW-0812">Transmembrane</keyword>
<dbReference type="GO" id="GO:0005886">
    <property type="term" value="C:plasma membrane"/>
    <property type="evidence" value="ECO:0007669"/>
    <property type="project" value="TreeGrafter"/>
</dbReference>
<feature type="transmembrane region" description="Helical" evidence="6">
    <location>
        <begin position="411"/>
        <end position="435"/>
    </location>
</feature>
<evidence type="ECO:0000256" key="2">
    <source>
        <dbReference type="ARBA" id="ARBA00022448"/>
    </source>
</evidence>
<dbReference type="Gene3D" id="1.20.1250.20">
    <property type="entry name" value="MFS general substrate transporter like domains"/>
    <property type="match status" value="1"/>
</dbReference>
<dbReference type="AlphaFoldDB" id="A0AAV5GFZ0"/>
<comment type="subcellular location">
    <subcellularLocation>
        <location evidence="1">Membrane</location>
        <topology evidence="1">Multi-pass membrane protein</topology>
    </subcellularLocation>
</comment>